<evidence type="ECO:0000256" key="4">
    <source>
        <dbReference type="ARBA" id="ARBA00022692"/>
    </source>
</evidence>
<dbReference type="InterPro" id="IPR011701">
    <property type="entry name" value="MFS"/>
</dbReference>
<evidence type="ECO:0000256" key="2">
    <source>
        <dbReference type="ARBA" id="ARBA00022448"/>
    </source>
</evidence>
<keyword evidence="10" id="KW-1185">Reference proteome</keyword>
<name>A0ABW3UQX4_9BACL</name>
<evidence type="ECO:0000313" key="10">
    <source>
        <dbReference type="Proteomes" id="UP001597180"/>
    </source>
</evidence>
<dbReference type="InterPro" id="IPR020846">
    <property type="entry name" value="MFS_dom"/>
</dbReference>
<dbReference type="Pfam" id="PF07690">
    <property type="entry name" value="MFS_1"/>
    <property type="match status" value="1"/>
</dbReference>
<dbReference type="PANTHER" id="PTHR43414:SF6">
    <property type="entry name" value="MULTIDRUG RESISTANCE PROTEIN MDTG"/>
    <property type="match status" value="1"/>
</dbReference>
<evidence type="ECO:0000256" key="1">
    <source>
        <dbReference type="ARBA" id="ARBA00004651"/>
    </source>
</evidence>
<gene>
    <name evidence="9" type="ORF">ACFQ4B_21970</name>
</gene>
<dbReference type="Proteomes" id="UP001597180">
    <property type="component" value="Unassembled WGS sequence"/>
</dbReference>
<dbReference type="SUPFAM" id="SSF103473">
    <property type="entry name" value="MFS general substrate transporter"/>
    <property type="match status" value="1"/>
</dbReference>
<organism evidence="9 10">
    <name type="scientific">Paenibacillus vulneris</name>
    <dbReference type="NCBI Taxonomy" id="1133364"/>
    <lineage>
        <taxon>Bacteria</taxon>
        <taxon>Bacillati</taxon>
        <taxon>Bacillota</taxon>
        <taxon>Bacilli</taxon>
        <taxon>Bacillales</taxon>
        <taxon>Paenibacillaceae</taxon>
        <taxon>Paenibacillus</taxon>
    </lineage>
</organism>
<protein>
    <submittedName>
        <fullName evidence="9">MFS transporter</fullName>
    </submittedName>
</protein>
<dbReference type="EMBL" id="JBHTLU010000031">
    <property type="protein sequence ID" value="MFD1222786.1"/>
    <property type="molecule type" value="Genomic_DNA"/>
</dbReference>
<dbReference type="Gene3D" id="1.20.1250.20">
    <property type="entry name" value="MFS general substrate transporter like domains"/>
    <property type="match status" value="1"/>
</dbReference>
<evidence type="ECO:0000256" key="6">
    <source>
        <dbReference type="ARBA" id="ARBA00023136"/>
    </source>
</evidence>
<sequence>MTQTGITAPLRGLLHKRELRLFLLAGITANFGIFGLLPVLPLHLKPYIGTSAQTAVWVGILQAVLWAAVWLTSSWWGRRNDVSPVHRNYALAAALCGAAIVLQALAPGMEWLVSSRVVQGAASSALVQSVFLVVTRSAPEGELGTRLGFTRSILFTGQIAGPMTSGLLGTMLSTSGLFVLHGAAIAAGGLLVGLFASPKLARRGVEDIPGCGHRPLPNEK</sequence>
<comment type="caution">
    <text evidence="9">The sequence shown here is derived from an EMBL/GenBank/DDBJ whole genome shotgun (WGS) entry which is preliminary data.</text>
</comment>
<feature type="transmembrane region" description="Helical" evidence="7">
    <location>
        <begin position="177"/>
        <end position="196"/>
    </location>
</feature>
<comment type="subcellular location">
    <subcellularLocation>
        <location evidence="1">Cell membrane</location>
        <topology evidence="1">Multi-pass membrane protein</topology>
    </subcellularLocation>
</comment>
<evidence type="ECO:0000256" key="3">
    <source>
        <dbReference type="ARBA" id="ARBA00022475"/>
    </source>
</evidence>
<dbReference type="RefSeq" id="WP_345588596.1">
    <property type="nucleotide sequence ID" value="NZ_BAABJG010000015.1"/>
</dbReference>
<feature type="transmembrane region" description="Helical" evidence="7">
    <location>
        <begin position="89"/>
        <end position="106"/>
    </location>
</feature>
<accession>A0ABW3UQX4</accession>
<keyword evidence="6 7" id="KW-0472">Membrane</keyword>
<dbReference type="PANTHER" id="PTHR43414">
    <property type="entry name" value="MULTIDRUG RESISTANCE PROTEIN MDTG"/>
    <property type="match status" value="1"/>
</dbReference>
<keyword evidence="3" id="KW-1003">Cell membrane</keyword>
<evidence type="ECO:0000313" key="9">
    <source>
        <dbReference type="EMBL" id="MFD1222786.1"/>
    </source>
</evidence>
<keyword evidence="4 7" id="KW-0812">Transmembrane</keyword>
<evidence type="ECO:0000256" key="5">
    <source>
        <dbReference type="ARBA" id="ARBA00022989"/>
    </source>
</evidence>
<reference evidence="10" key="1">
    <citation type="journal article" date="2019" name="Int. J. Syst. Evol. Microbiol.">
        <title>The Global Catalogue of Microorganisms (GCM) 10K type strain sequencing project: providing services to taxonomists for standard genome sequencing and annotation.</title>
        <authorList>
            <consortium name="The Broad Institute Genomics Platform"/>
            <consortium name="The Broad Institute Genome Sequencing Center for Infectious Disease"/>
            <person name="Wu L."/>
            <person name="Ma J."/>
        </authorList>
    </citation>
    <scope>NUCLEOTIDE SEQUENCE [LARGE SCALE GENOMIC DNA]</scope>
    <source>
        <strain evidence="10">CCUG 53270</strain>
    </source>
</reference>
<feature type="transmembrane region" description="Helical" evidence="7">
    <location>
        <begin position="56"/>
        <end position="77"/>
    </location>
</feature>
<feature type="transmembrane region" description="Helical" evidence="7">
    <location>
        <begin position="21"/>
        <end position="44"/>
    </location>
</feature>
<dbReference type="PROSITE" id="PS50850">
    <property type="entry name" value="MFS"/>
    <property type="match status" value="1"/>
</dbReference>
<evidence type="ECO:0000259" key="8">
    <source>
        <dbReference type="PROSITE" id="PS50850"/>
    </source>
</evidence>
<evidence type="ECO:0000256" key="7">
    <source>
        <dbReference type="SAM" id="Phobius"/>
    </source>
</evidence>
<feature type="domain" description="Major facilitator superfamily (MFS) profile" evidence="8">
    <location>
        <begin position="18"/>
        <end position="220"/>
    </location>
</feature>
<keyword evidence="2" id="KW-0813">Transport</keyword>
<keyword evidence="5 7" id="KW-1133">Transmembrane helix</keyword>
<dbReference type="InterPro" id="IPR036259">
    <property type="entry name" value="MFS_trans_sf"/>
</dbReference>
<proteinExistence type="predicted"/>